<name>A0A4C1V8V9_EUMVA</name>
<organism evidence="2 3">
    <name type="scientific">Eumeta variegata</name>
    <name type="common">Bagworm moth</name>
    <name type="synonym">Eumeta japonica</name>
    <dbReference type="NCBI Taxonomy" id="151549"/>
    <lineage>
        <taxon>Eukaryota</taxon>
        <taxon>Metazoa</taxon>
        <taxon>Ecdysozoa</taxon>
        <taxon>Arthropoda</taxon>
        <taxon>Hexapoda</taxon>
        <taxon>Insecta</taxon>
        <taxon>Pterygota</taxon>
        <taxon>Neoptera</taxon>
        <taxon>Endopterygota</taxon>
        <taxon>Lepidoptera</taxon>
        <taxon>Glossata</taxon>
        <taxon>Ditrysia</taxon>
        <taxon>Tineoidea</taxon>
        <taxon>Psychidae</taxon>
        <taxon>Oiketicinae</taxon>
        <taxon>Eumeta</taxon>
    </lineage>
</organism>
<keyword evidence="3" id="KW-1185">Reference proteome</keyword>
<comment type="caution">
    <text evidence="2">The sequence shown here is derived from an EMBL/GenBank/DDBJ whole genome shotgun (WGS) entry which is preliminary data.</text>
</comment>
<accession>A0A4C1V8V9</accession>
<proteinExistence type="predicted"/>
<dbReference type="Proteomes" id="UP000299102">
    <property type="component" value="Unassembled WGS sequence"/>
</dbReference>
<dbReference type="EMBL" id="BGZK01000285">
    <property type="protein sequence ID" value="GBP34175.1"/>
    <property type="molecule type" value="Genomic_DNA"/>
</dbReference>
<evidence type="ECO:0000313" key="3">
    <source>
        <dbReference type="Proteomes" id="UP000299102"/>
    </source>
</evidence>
<evidence type="ECO:0000313" key="2">
    <source>
        <dbReference type="EMBL" id="GBP34175.1"/>
    </source>
</evidence>
<feature type="region of interest" description="Disordered" evidence="1">
    <location>
        <begin position="372"/>
        <end position="447"/>
    </location>
</feature>
<protein>
    <submittedName>
        <fullName evidence="2">Uncharacterized protein</fullName>
    </submittedName>
</protein>
<gene>
    <name evidence="2" type="ORF">EVAR_30727_1</name>
</gene>
<dbReference type="OrthoDB" id="10046738at2759"/>
<feature type="compositionally biased region" description="Acidic residues" evidence="1">
    <location>
        <begin position="401"/>
        <end position="425"/>
    </location>
</feature>
<evidence type="ECO:0000256" key="1">
    <source>
        <dbReference type="SAM" id="MobiDB-lite"/>
    </source>
</evidence>
<reference evidence="2 3" key="1">
    <citation type="journal article" date="2019" name="Commun. Biol.">
        <title>The bagworm genome reveals a unique fibroin gene that provides high tensile strength.</title>
        <authorList>
            <person name="Kono N."/>
            <person name="Nakamura H."/>
            <person name="Ohtoshi R."/>
            <person name="Tomita M."/>
            <person name="Numata K."/>
            <person name="Arakawa K."/>
        </authorList>
    </citation>
    <scope>NUCLEOTIDE SEQUENCE [LARGE SCALE GENOMIC DNA]</scope>
</reference>
<sequence>MKVLRLGVDNSFSFGQHAKNIGEKALNFYGKMSRVSESSWGAQISGPKTDIQRAQRPALVLKTKAYRSTSTGALAMLAGVLPPDLEMLTGHGCYRKRLYDMCLNKRKDCDCGWIEQTRDHVLWDCSLYDEERTEMLGLDSADAGPVYFDDLIKSPQDFSAFKSLERQGSLDCRWGLDLKRCRGPSDPAFRPLPPFWWASIFDYLAIAQQLFRNASAITNIYGYSAEPYLKHAAMSHNMAGISGNQCFRPQCWSSFRSPLIITDDDNICESYWELAMAAVNRALQEEGNPPDGQQASTSCNRGHTHVCILCGCSTLRRQRDIILRENPTELHTSMVTIIEQRIAPRQLAQSDCACHPCWLRIKREVHRRNSVDAARVEVQQPDDGALLGNEPNERQGSPGNEEMDPGHEEEDPRNEEEDQGNEEEGPGNVEEFAVQNPENDTMFFAKL</sequence>
<dbReference type="AlphaFoldDB" id="A0A4C1V8V9"/>